<reference evidence="2" key="1">
    <citation type="submission" date="2018-05" db="EMBL/GenBank/DDBJ databases">
        <authorList>
            <person name="Lanie J.A."/>
            <person name="Ng W.-L."/>
            <person name="Kazmierczak K.M."/>
            <person name="Andrzejewski T.M."/>
            <person name="Davidsen T.M."/>
            <person name="Wayne K.J."/>
            <person name="Tettelin H."/>
            <person name="Glass J.I."/>
            <person name="Rusch D."/>
            <person name="Podicherti R."/>
            <person name="Tsui H.-C.T."/>
            <person name="Winkler M.E."/>
        </authorList>
    </citation>
    <scope>NUCLEOTIDE SEQUENCE</scope>
</reference>
<accession>A0A382JKF0</accession>
<gene>
    <name evidence="2" type="ORF">METZ01_LOCUS265748</name>
</gene>
<feature type="transmembrane region" description="Helical" evidence="1">
    <location>
        <begin position="30"/>
        <end position="53"/>
    </location>
</feature>
<keyword evidence="1" id="KW-0472">Membrane</keyword>
<organism evidence="2">
    <name type="scientific">marine metagenome</name>
    <dbReference type="NCBI Taxonomy" id="408172"/>
    <lineage>
        <taxon>unclassified sequences</taxon>
        <taxon>metagenomes</taxon>
        <taxon>ecological metagenomes</taxon>
    </lineage>
</organism>
<keyword evidence="1" id="KW-0812">Transmembrane</keyword>
<dbReference type="EMBL" id="UINC01075068">
    <property type="protein sequence ID" value="SVC12894.1"/>
    <property type="molecule type" value="Genomic_DNA"/>
</dbReference>
<proteinExistence type="predicted"/>
<name>A0A382JKF0_9ZZZZ</name>
<protein>
    <submittedName>
        <fullName evidence="2">Uncharacterized protein</fullName>
    </submittedName>
</protein>
<keyword evidence="1" id="KW-1133">Transmembrane helix</keyword>
<dbReference type="AlphaFoldDB" id="A0A382JKF0"/>
<evidence type="ECO:0000313" key="2">
    <source>
        <dbReference type="EMBL" id="SVC12894.1"/>
    </source>
</evidence>
<evidence type="ECO:0000256" key="1">
    <source>
        <dbReference type="SAM" id="Phobius"/>
    </source>
</evidence>
<sequence>MSDKENESKEVWLTGINIPFFHMVELMIKWTVASIPAILLLCAVGYVVIDLFMKYIK</sequence>